<dbReference type="EMBL" id="DQUO01000014">
    <property type="protein sequence ID" value="HIP90972.1"/>
    <property type="molecule type" value="Genomic_DNA"/>
</dbReference>
<dbReference type="PANTHER" id="PTHR43472:SF1">
    <property type="entry name" value="PHOSPHORIBOSYLAMINE--GLYCINE LIGASE, CHLOROPLASTIC"/>
    <property type="match status" value="1"/>
</dbReference>
<dbReference type="InterPro" id="IPR020560">
    <property type="entry name" value="PRibGlycinamide_synth_C-dom"/>
</dbReference>
<dbReference type="PANTHER" id="PTHR43472">
    <property type="entry name" value="PHOSPHORIBOSYLAMINE--GLYCINE LIGASE"/>
    <property type="match status" value="1"/>
</dbReference>
<dbReference type="GO" id="GO:0046872">
    <property type="term" value="F:metal ion binding"/>
    <property type="evidence" value="ECO:0007669"/>
    <property type="project" value="InterPro"/>
</dbReference>
<feature type="domain" description="ATP-grasp" evidence="16">
    <location>
        <begin position="113"/>
        <end position="323"/>
    </location>
</feature>
<accession>A0A832ZK54</accession>
<dbReference type="AlphaFoldDB" id="A0A832ZK54"/>
<dbReference type="PROSITE" id="PS50975">
    <property type="entry name" value="ATP_GRASP"/>
    <property type="match status" value="1"/>
</dbReference>
<dbReference type="GO" id="GO:0006189">
    <property type="term" value="P:'de novo' IMP biosynthetic process"/>
    <property type="evidence" value="ECO:0007669"/>
    <property type="project" value="UniProtKB-UniRule"/>
</dbReference>
<dbReference type="InterPro" id="IPR016185">
    <property type="entry name" value="PreATP-grasp_dom_sf"/>
</dbReference>
<comment type="similarity">
    <text evidence="11 14">Belongs to the GARS family.</text>
</comment>
<dbReference type="GO" id="GO:0009113">
    <property type="term" value="P:purine nucleobase biosynthetic process"/>
    <property type="evidence" value="ECO:0007669"/>
    <property type="project" value="InterPro"/>
</dbReference>
<dbReference type="Gene3D" id="3.30.1490.20">
    <property type="entry name" value="ATP-grasp fold, A domain"/>
    <property type="match status" value="1"/>
</dbReference>
<dbReference type="Proteomes" id="UP000618343">
    <property type="component" value="Unassembled WGS sequence"/>
</dbReference>
<dbReference type="SUPFAM" id="SSF51246">
    <property type="entry name" value="Rudiment single hybrid motif"/>
    <property type="match status" value="1"/>
</dbReference>
<evidence type="ECO:0000256" key="11">
    <source>
        <dbReference type="ARBA" id="ARBA00038345"/>
    </source>
</evidence>
<dbReference type="Gene3D" id="3.40.50.20">
    <property type="match status" value="1"/>
</dbReference>
<evidence type="ECO:0000256" key="5">
    <source>
        <dbReference type="ARBA" id="ARBA00022598"/>
    </source>
</evidence>
<dbReference type="InterPro" id="IPR000115">
    <property type="entry name" value="PRibGlycinamide_synth"/>
</dbReference>
<dbReference type="Pfam" id="PF02844">
    <property type="entry name" value="GARS_N"/>
    <property type="match status" value="1"/>
</dbReference>
<dbReference type="InterPro" id="IPR020561">
    <property type="entry name" value="PRibGlycinamid_synth_ATP-grasp"/>
</dbReference>
<evidence type="ECO:0000256" key="14">
    <source>
        <dbReference type="HAMAP-Rule" id="MF_00138"/>
    </source>
</evidence>
<reference evidence="17" key="1">
    <citation type="journal article" date="2020" name="ISME J.">
        <title>Gammaproteobacteria mediating utilization of methyl-, sulfur- and petroleum organic compounds in deep ocean hydrothermal plumes.</title>
        <authorList>
            <person name="Zhou Z."/>
            <person name="Liu Y."/>
            <person name="Pan J."/>
            <person name="Cron B.R."/>
            <person name="Toner B.M."/>
            <person name="Anantharaman K."/>
            <person name="Breier J.A."/>
            <person name="Dick G.J."/>
            <person name="Li M."/>
        </authorList>
    </citation>
    <scope>NUCLEOTIDE SEQUENCE</scope>
    <source>
        <strain evidence="17">SZUA-1471</strain>
    </source>
</reference>
<dbReference type="NCBIfam" id="TIGR00877">
    <property type="entry name" value="purD"/>
    <property type="match status" value="1"/>
</dbReference>
<gene>
    <name evidence="14 17" type="primary">purD</name>
    <name evidence="17" type="ORF">EYH21_01550</name>
</gene>
<evidence type="ECO:0000256" key="13">
    <source>
        <dbReference type="ARBA" id="ARBA00042864"/>
    </source>
</evidence>
<dbReference type="GO" id="GO:0005524">
    <property type="term" value="F:ATP binding"/>
    <property type="evidence" value="ECO:0007669"/>
    <property type="project" value="UniProtKB-UniRule"/>
</dbReference>
<evidence type="ECO:0000256" key="7">
    <source>
        <dbReference type="ARBA" id="ARBA00022755"/>
    </source>
</evidence>
<evidence type="ECO:0000256" key="8">
    <source>
        <dbReference type="ARBA" id="ARBA00022840"/>
    </source>
</evidence>
<evidence type="ECO:0000256" key="15">
    <source>
        <dbReference type="PROSITE-ProRule" id="PRU00409"/>
    </source>
</evidence>
<sequence>MKVLLIGGGAREHAIAEALKKNPSVKLYTVMKNRNPGIYRLSEKVSLKPETDIEAIKAFVKEVNPDIAVIGPEAPLGAGVADVLWDMGVATVGPRKEAAQIETSKEFMRELMKKYRIKGSVEYASFDSYDSIEEYIDSLSERGIDVVVKPVGLTGGKGVKVVGEQLKDNEEAKRYARDILEKNIGGGKVVIEEKLVGVEFTLHGFVDGKNIAFTPPVQDHPHAYEGDEGPITGGMGSYSCPDHKLPFLSDRDLEEAREIMRETVEAIRKEVGPYQGILYGQFMLTVDGPKVVEYNARFGDPEAMNILPLLKNDFLEVCEAIVRGNLDRINLEFERKASVCKYVVPRGYPTDPVKGKVIRINEEKIRETGALLYYASVDERDNKLYLTGSRSVALVGISESIEECERIVEEGVKYIEGDVFHRRDIGKRELIKKRIEMMRKLREEQKNKKEG</sequence>
<keyword evidence="8 15" id="KW-0067">ATP-binding</keyword>
<organism evidence="17 18">
    <name type="scientific">Methanothermococcus okinawensis</name>
    <dbReference type="NCBI Taxonomy" id="155863"/>
    <lineage>
        <taxon>Archaea</taxon>
        <taxon>Methanobacteriati</taxon>
        <taxon>Methanobacteriota</taxon>
        <taxon>Methanomada group</taxon>
        <taxon>Methanococci</taxon>
        <taxon>Methanococcales</taxon>
        <taxon>Methanococcaceae</taxon>
        <taxon>Methanothermococcus</taxon>
    </lineage>
</organism>
<comment type="caution">
    <text evidence="17">The sequence shown here is derived from an EMBL/GenBank/DDBJ whole genome shotgun (WGS) entry which is preliminary data.</text>
</comment>
<evidence type="ECO:0000256" key="9">
    <source>
        <dbReference type="ARBA" id="ARBA00022842"/>
    </source>
</evidence>
<evidence type="ECO:0000256" key="1">
    <source>
        <dbReference type="ARBA" id="ARBA00001936"/>
    </source>
</evidence>
<evidence type="ECO:0000256" key="10">
    <source>
        <dbReference type="ARBA" id="ARBA00023211"/>
    </source>
</evidence>
<dbReference type="InterPro" id="IPR011054">
    <property type="entry name" value="Rudment_hybrid_motif"/>
</dbReference>
<dbReference type="PROSITE" id="PS00184">
    <property type="entry name" value="GARS"/>
    <property type="match status" value="1"/>
</dbReference>
<dbReference type="Gene3D" id="3.90.600.10">
    <property type="entry name" value="Phosphoribosylglycinamide synthetase, C-terminal domain"/>
    <property type="match status" value="1"/>
</dbReference>
<comment type="cofactor">
    <cofactor evidence="1">
        <name>Mn(2+)</name>
        <dbReference type="ChEBI" id="CHEBI:29035"/>
    </cofactor>
</comment>
<evidence type="ECO:0000256" key="6">
    <source>
        <dbReference type="ARBA" id="ARBA00022741"/>
    </source>
</evidence>
<dbReference type="SMART" id="SM01210">
    <property type="entry name" value="GARS_C"/>
    <property type="match status" value="1"/>
</dbReference>
<comment type="cofactor">
    <cofactor evidence="2">
        <name>Mg(2+)</name>
        <dbReference type="ChEBI" id="CHEBI:18420"/>
    </cofactor>
</comment>
<evidence type="ECO:0000256" key="4">
    <source>
        <dbReference type="ARBA" id="ARBA00013255"/>
    </source>
</evidence>
<dbReference type="InterPro" id="IPR011761">
    <property type="entry name" value="ATP-grasp"/>
</dbReference>
<dbReference type="InterPro" id="IPR020562">
    <property type="entry name" value="PRibGlycinamide_synth_N"/>
</dbReference>
<name>A0A832ZK54_9EURY</name>
<dbReference type="SMART" id="SM01209">
    <property type="entry name" value="GARS_A"/>
    <property type="match status" value="1"/>
</dbReference>
<evidence type="ECO:0000256" key="2">
    <source>
        <dbReference type="ARBA" id="ARBA00001946"/>
    </source>
</evidence>
<dbReference type="GO" id="GO:0004637">
    <property type="term" value="F:phosphoribosylamine-glycine ligase activity"/>
    <property type="evidence" value="ECO:0007669"/>
    <property type="project" value="UniProtKB-UniRule"/>
</dbReference>
<evidence type="ECO:0000256" key="12">
    <source>
        <dbReference type="ARBA" id="ARBA00042242"/>
    </source>
</evidence>
<keyword evidence="5 14" id="KW-0436">Ligase</keyword>
<dbReference type="EC" id="6.3.4.13" evidence="4 14"/>
<keyword evidence="9" id="KW-0460">Magnesium</keyword>
<dbReference type="Gene3D" id="3.30.470.20">
    <property type="entry name" value="ATP-grasp fold, B domain"/>
    <property type="match status" value="1"/>
</dbReference>
<dbReference type="UniPathway" id="UPA00074">
    <property type="reaction ID" value="UER00125"/>
</dbReference>
<comment type="catalytic activity">
    <reaction evidence="14">
        <text>5-phospho-beta-D-ribosylamine + glycine + ATP = N(1)-(5-phospho-beta-D-ribosyl)glycinamide + ADP + phosphate + H(+)</text>
        <dbReference type="Rhea" id="RHEA:17453"/>
        <dbReference type="ChEBI" id="CHEBI:15378"/>
        <dbReference type="ChEBI" id="CHEBI:30616"/>
        <dbReference type="ChEBI" id="CHEBI:43474"/>
        <dbReference type="ChEBI" id="CHEBI:57305"/>
        <dbReference type="ChEBI" id="CHEBI:58681"/>
        <dbReference type="ChEBI" id="CHEBI:143788"/>
        <dbReference type="ChEBI" id="CHEBI:456216"/>
        <dbReference type="EC" id="6.3.4.13"/>
    </reaction>
</comment>
<evidence type="ECO:0000313" key="18">
    <source>
        <dbReference type="Proteomes" id="UP000618343"/>
    </source>
</evidence>
<dbReference type="Pfam" id="PF02843">
    <property type="entry name" value="GARS_C"/>
    <property type="match status" value="1"/>
</dbReference>
<dbReference type="Pfam" id="PF01071">
    <property type="entry name" value="GARS_A"/>
    <property type="match status" value="1"/>
</dbReference>
<keyword evidence="10" id="KW-0464">Manganese</keyword>
<dbReference type="InterPro" id="IPR013815">
    <property type="entry name" value="ATP_grasp_subdomain_1"/>
</dbReference>
<dbReference type="InterPro" id="IPR037123">
    <property type="entry name" value="PRibGlycinamide_synth_C_sf"/>
</dbReference>
<evidence type="ECO:0000313" key="17">
    <source>
        <dbReference type="EMBL" id="HIP90972.1"/>
    </source>
</evidence>
<dbReference type="InterPro" id="IPR020559">
    <property type="entry name" value="PRibGlycinamide_synth_CS"/>
</dbReference>
<keyword evidence="6 15" id="KW-0547">Nucleotide-binding</keyword>
<protein>
    <recommendedName>
        <fullName evidence="4 14">Phosphoribosylamine--glycine ligase</fullName>
        <ecNumber evidence="4 14">6.3.4.13</ecNumber>
    </recommendedName>
    <alternativeName>
        <fullName evidence="14">GARS</fullName>
    </alternativeName>
    <alternativeName>
        <fullName evidence="12 14">Glycinamide ribonucleotide synthetase</fullName>
    </alternativeName>
    <alternativeName>
        <fullName evidence="13 14">Phosphoribosylglycinamide synthetase</fullName>
    </alternativeName>
</protein>
<keyword evidence="7 14" id="KW-0658">Purine biosynthesis</keyword>
<evidence type="ECO:0000256" key="3">
    <source>
        <dbReference type="ARBA" id="ARBA00005174"/>
    </source>
</evidence>
<dbReference type="SUPFAM" id="SSF56059">
    <property type="entry name" value="Glutathione synthetase ATP-binding domain-like"/>
    <property type="match status" value="1"/>
</dbReference>
<proteinExistence type="inferred from homology"/>
<dbReference type="HAMAP" id="MF_00138">
    <property type="entry name" value="GARS"/>
    <property type="match status" value="1"/>
</dbReference>
<comment type="pathway">
    <text evidence="3 14">Purine metabolism; IMP biosynthesis via de novo pathway; N(1)-(5-phospho-D-ribosyl)glycinamide from 5-phospho-alpha-D-ribose 1-diphosphate: step 2/2.</text>
</comment>
<evidence type="ECO:0000259" key="16">
    <source>
        <dbReference type="PROSITE" id="PS50975"/>
    </source>
</evidence>
<dbReference type="SUPFAM" id="SSF52440">
    <property type="entry name" value="PreATP-grasp domain"/>
    <property type="match status" value="1"/>
</dbReference>